<dbReference type="InterPro" id="IPR011095">
    <property type="entry name" value="Dala_Dala_lig_C"/>
</dbReference>
<dbReference type="SUPFAM" id="SSF56059">
    <property type="entry name" value="Glutathione synthetase ATP-binding domain-like"/>
    <property type="match status" value="1"/>
</dbReference>
<comment type="similarity">
    <text evidence="1">Belongs to the D-alanine--D-alanine ligase family.</text>
</comment>
<dbReference type="AlphaFoldDB" id="A0A3A8J119"/>
<gene>
    <name evidence="5" type="ORF">D7V88_19345</name>
</gene>
<dbReference type="Gene3D" id="3.30.470.20">
    <property type="entry name" value="ATP-grasp fold, B domain"/>
    <property type="match status" value="1"/>
</dbReference>
<keyword evidence="6" id="KW-1185">Reference proteome</keyword>
<evidence type="ECO:0000256" key="2">
    <source>
        <dbReference type="ARBA" id="ARBA00022598"/>
    </source>
</evidence>
<dbReference type="InterPro" id="IPR023214">
    <property type="entry name" value="HAD_sf"/>
</dbReference>
<dbReference type="PROSITE" id="PS50975">
    <property type="entry name" value="ATP_GRASP"/>
    <property type="match status" value="1"/>
</dbReference>
<dbReference type="GO" id="GO:0008716">
    <property type="term" value="F:D-alanine-D-alanine ligase activity"/>
    <property type="evidence" value="ECO:0007669"/>
    <property type="project" value="InterPro"/>
</dbReference>
<protein>
    <submittedName>
        <fullName evidence="5">Biotin carboxylase</fullName>
    </submittedName>
</protein>
<dbReference type="InterPro" id="IPR013815">
    <property type="entry name" value="ATP_grasp_subdomain_1"/>
</dbReference>
<dbReference type="GO" id="GO:0005524">
    <property type="term" value="F:ATP binding"/>
    <property type="evidence" value="ECO:0007669"/>
    <property type="project" value="UniProtKB-UniRule"/>
</dbReference>
<keyword evidence="3" id="KW-0067">ATP-binding</keyword>
<dbReference type="Gene3D" id="3.30.1490.20">
    <property type="entry name" value="ATP-grasp fold, A domain"/>
    <property type="match status" value="1"/>
</dbReference>
<evidence type="ECO:0000313" key="6">
    <source>
        <dbReference type="Proteomes" id="UP000268094"/>
    </source>
</evidence>
<evidence type="ECO:0000313" key="5">
    <source>
        <dbReference type="EMBL" id="RKG85700.1"/>
    </source>
</evidence>
<dbReference type="RefSeq" id="WP_120542139.1">
    <property type="nucleotide sequence ID" value="NZ_RAVZ01000128.1"/>
</dbReference>
<dbReference type="InterPro" id="IPR011761">
    <property type="entry name" value="ATP-grasp"/>
</dbReference>
<feature type="domain" description="ATP-grasp" evidence="4">
    <location>
        <begin position="131"/>
        <end position="371"/>
    </location>
</feature>
<dbReference type="Gene3D" id="3.40.50.1000">
    <property type="entry name" value="HAD superfamily/HAD-like"/>
    <property type="match status" value="1"/>
</dbReference>
<reference evidence="6" key="1">
    <citation type="submission" date="2018-09" db="EMBL/GenBank/DDBJ databases">
        <authorList>
            <person name="Livingstone P.G."/>
            <person name="Whitworth D.E."/>
        </authorList>
    </citation>
    <scope>NUCLEOTIDE SEQUENCE [LARGE SCALE GENOMIC DNA]</scope>
    <source>
        <strain evidence="6">CA054A</strain>
    </source>
</reference>
<dbReference type="PANTHER" id="PTHR23132:SF23">
    <property type="entry name" value="D-ALANINE--D-ALANINE LIGASE B"/>
    <property type="match status" value="1"/>
</dbReference>
<evidence type="ECO:0000256" key="3">
    <source>
        <dbReference type="PROSITE-ProRule" id="PRU00409"/>
    </source>
</evidence>
<dbReference type="Proteomes" id="UP000268094">
    <property type="component" value="Unassembled WGS sequence"/>
</dbReference>
<organism evidence="5 6">
    <name type="scientific">Corallococcus terminator</name>
    <dbReference type="NCBI Taxonomy" id="2316733"/>
    <lineage>
        <taxon>Bacteria</taxon>
        <taxon>Pseudomonadati</taxon>
        <taxon>Myxococcota</taxon>
        <taxon>Myxococcia</taxon>
        <taxon>Myxococcales</taxon>
        <taxon>Cystobacterineae</taxon>
        <taxon>Myxococcaceae</taxon>
        <taxon>Corallococcus</taxon>
    </lineage>
</organism>
<evidence type="ECO:0000256" key="1">
    <source>
        <dbReference type="ARBA" id="ARBA00010871"/>
    </source>
</evidence>
<proteinExistence type="inferred from homology"/>
<dbReference type="OrthoDB" id="24041at2"/>
<dbReference type="PANTHER" id="PTHR23132">
    <property type="entry name" value="D-ALANINE--D-ALANINE LIGASE"/>
    <property type="match status" value="1"/>
</dbReference>
<keyword evidence="3" id="KW-0547">Nucleotide-binding</keyword>
<dbReference type="EMBL" id="RAVZ01000128">
    <property type="protein sequence ID" value="RKG85700.1"/>
    <property type="molecule type" value="Genomic_DNA"/>
</dbReference>
<dbReference type="GO" id="GO:0046872">
    <property type="term" value="F:metal ion binding"/>
    <property type="evidence" value="ECO:0007669"/>
    <property type="project" value="InterPro"/>
</dbReference>
<comment type="caution">
    <text evidence="5">The sequence shown here is derived from an EMBL/GenBank/DDBJ whole genome shotgun (WGS) entry which is preliminary data.</text>
</comment>
<name>A0A3A8J119_9BACT</name>
<accession>A0A3A8J119</accession>
<sequence>MRREGLPASESRAPVAVLFQALPPPVIDGVRKPAKQGGYADSGADIAYALREAGVPVVTPVANPDPRVQEDWVFGDDAAGIEAARAAGARVLWANTVLFTGHPLEDVLKDVWVVGQDPRTQETFDDKWVTNEALRRAGHPVAASVLVSARRASGRLGLDTLTQAELEAHALGFPLVLKPMRGRGSQGVVRVADFGQLQAVAAELLSAREQGVPRFGDTLILEQYLPGDELTVTVMPPARFKLGGVPHDYAQPWTLPPVRRFQHQDGVAPYSGEVAVVDNSEVLGPAARGEPRVRVLLEKCALAAGLLGVTAPIRIDCRSDTLGTFQLFDLNLKPNITGPGRPGRERQDSLVSLSAQAFGWSYSELLVHLLSQAWRLRRLR</sequence>
<keyword evidence="2" id="KW-0436">Ligase</keyword>
<dbReference type="Pfam" id="PF07478">
    <property type="entry name" value="Dala_Dala_lig_C"/>
    <property type="match status" value="1"/>
</dbReference>
<evidence type="ECO:0000259" key="4">
    <source>
        <dbReference type="PROSITE" id="PS50975"/>
    </source>
</evidence>